<organism evidence="2 3">
    <name type="scientific">Ceraceosorus guamensis</name>
    <dbReference type="NCBI Taxonomy" id="1522189"/>
    <lineage>
        <taxon>Eukaryota</taxon>
        <taxon>Fungi</taxon>
        <taxon>Dikarya</taxon>
        <taxon>Basidiomycota</taxon>
        <taxon>Ustilaginomycotina</taxon>
        <taxon>Exobasidiomycetes</taxon>
        <taxon>Ceraceosorales</taxon>
        <taxon>Ceraceosoraceae</taxon>
        <taxon>Ceraceosorus</taxon>
    </lineage>
</organism>
<dbReference type="InterPro" id="IPR018608">
    <property type="entry name" value="Gti1/Pac2"/>
</dbReference>
<evidence type="ECO:0000256" key="1">
    <source>
        <dbReference type="SAM" id="MobiDB-lite"/>
    </source>
</evidence>
<dbReference type="EMBL" id="KZ819384">
    <property type="protein sequence ID" value="PWN42056.1"/>
    <property type="molecule type" value="Genomic_DNA"/>
</dbReference>
<dbReference type="PANTHER" id="PTHR28027">
    <property type="entry name" value="TRANSCRIPTIONAL REGULATOR MIT1"/>
    <property type="match status" value="1"/>
</dbReference>
<name>A0A316VWR2_9BASI</name>
<sequence length="709" mass="74979">MSAHIQPLPRSGYERDVNMNRGNMFGRQQHEYEPSAGEGWYPQHSGPNSHPLPYGAVEPAQSFSPTGDEGGRYVHHEAMYPHRQPYPSSAAALHPAFAMGADVGHAQRPNGPQGGPSGAPQFSYQPPQGSQSFYGLQYGQPYPPHSSYYDVQPPTAVPPQPTSPVAGAHEGDFSAANPDALAPIQQAPTYHGHVKSAKDAILLLSACDLPPTAGSDPNCPPPRCVMRRLLDSERAALVKSGSIFAWDEKKAGMRRWTDGKCWSASRVSGCFLTYRELEVRKRPAMSSASGTTVATSNQYKLDGLIKQSFTITTQSGRKLHVISYYTKRDVREGRLRRISEDPRFVGASGGEWGLNVDEAEYTDPTLRDGAGEEVIAAAAATSSPRDALSGLPRRNSSAIDRPSHQRFGSGQGSGNYFPGLEPESPPTTGTNNSSFGVHQPLSPPNVSAASPRGFADQTGRAHGEGPSSNNPSAARSGLLGGSSAHTRYAPQLPPPTSVVRPLKRNAPSSPSSDRHGGASGLLVSGERPSSSDASVDLPPPQRPRLARMRSSSMSGLTPNSFDGTSARRGDSFQSASSLGTTVSATSTRALSEERNKFTSTDHDSAVGALLSLRSSQSSRSADRSPPMGGGSQTAAKFAVPARPPAQPLQQFKTLSMGPAAVIGAKHTLTSTSVPSSPVASSFGGALTTTQVPERSTSDRFALNKLTVRL</sequence>
<feature type="compositionally biased region" description="Polar residues" evidence="1">
    <location>
        <begin position="549"/>
        <end position="563"/>
    </location>
</feature>
<dbReference type="GeneID" id="37035949"/>
<dbReference type="RefSeq" id="XP_025369216.1">
    <property type="nucleotide sequence ID" value="XM_025514079.1"/>
</dbReference>
<keyword evidence="3" id="KW-1185">Reference proteome</keyword>
<accession>A0A316VWR2</accession>
<feature type="region of interest" description="Disordered" evidence="1">
    <location>
        <begin position="380"/>
        <end position="635"/>
    </location>
</feature>
<proteinExistence type="predicted"/>
<feature type="compositionally biased region" description="Low complexity" evidence="1">
    <location>
        <begin position="472"/>
        <end position="484"/>
    </location>
</feature>
<feature type="compositionally biased region" description="Polar residues" evidence="1">
    <location>
        <begin position="426"/>
        <end position="436"/>
    </location>
</feature>
<dbReference type="GO" id="GO:0003677">
    <property type="term" value="F:DNA binding"/>
    <property type="evidence" value="ECO:0007669"/>
    <property type="project" value="TreeGrafter"/>
</dbReference>
<dbReference type="Pfam" id="PF09729">
    <property type="entry name" value="Gti1_Pac2"/>
    <property type="match status" value="1"/>
</dbReference>
<dbReference type="AlphaFoldDB" id="A0A316VWR2"/>
<feature type="compositionally biased region" description="Basic and acidic residues" evidence="1">
    <location>
        <begin position="590"/>
        <end position="604"/>
    </location>
</feature>
<dbReference type="Proteomes" id="UP000245783">
    <property type="component" value="Unassembled WGS sequence"/>
</dbReference>
<feature type="compositionally biased region" description="Polar residues" evidence="1">
    <location>
        <begin position="120"/>
        <end position="130"/>
    </location>
</feature>
<dbReference type="OrthoDB" id="5572844at2759"/>
<reference evidence="2 3" key="1">
    <citation type="journal article" date="2018" name="Mol. Biol. Evol.">
        <title>Broad Genomic Sampling Reveals a Smut Pathogenic Ancestry of the Fungal Clade Ustilaginomycotina.</title>
        <authorList>
            <person name="Kijpornyongpan T."/>
            <person name="Mondo S.J."/>
            <person name="Barry K."/>
            <person name="Sandor L."/>
            <person name="Lee J."/>
            <person name="Lipzen A."/>
            <person name="Pangilinan J."/>
            <person name="LaButti K."/>
            <person name="Hainaut M."/>
            <person name="Henrissat B."/>
            <person name="Grigoriev I.V."/>
            <person name="Spatafora J.W."/>
            <person name="Aime M.C."/>
        </authorList>
    </citation>
    <scope>NUCLEOTIDE SEQUENCE [LARGE SCALE GENOMIC DNA]</scope>
    <source>
        <strain evidence="2 3">MCA 4658</strain>
    </source>
</reference>
<evidence type="ECO:0008006" key="4">
    <source>
        <dbReference type="Google" id="ProtNLM"/>
    </source>
</evidence>
<feature type="region of interest" description="Disordered" evidence="1">
    <location>
        <begin position="152"/>
        <end position="174"/>
    </location>
</feature>
<feature type="compositionally biased region" description="Low complexity" evidence="1">
    <location>
        <begin position="609"/>
        <end position="619"/>
    </location>
</feature>
<dbReference type="PANTHER" id="PTHR28027:SF1">
    <property type="entry name" value="CAMP INDEPENDENT REGULATORY PROTEIN (AFU_ORTHOLOGUE AFUA_3G09640)"/>
    <property type="match status" value="1"/>
</dbReference>
<dbReference type="InParanoid" id="A0A316VWR2"/>
<evidence type="ECO:0000313" key="2">
    <source>
        <dbReference type="EMBL" id="PWN42056.1"/>
    </source>
</evidence>
<gene>
    <name evidence="2" type="ORF">IE81DRAFT_323879</name>
</gene>
<protein>
    <recommendedName>
        <fullName evidence="4">cAMP-independent regulatory protein pac2</fullName>
    </recommendedName>
</protein>
<feature type="region of interest" description="Disordered" evidence="1">
    <location>
        <begin position="102"/>
        <end position="130"/>
    </location>
</feature>
<evidence type="ECO:0000313" key="3">
    <source>
        <dbReference type="Proteomes" id="UP000245783"/>
    </source>
</evidence>
<feature type="compositionally biased region" description="Polar residues" evidence="1">
    <location>
        <begin position="571"/>
        <end position="589"/>
    </location>
</feature>